<dbReference type="STRING" id="436010.A0A166J3R3"/>
<dbReference type="Proteomes" id="UP000076532">
    <property type="component" value="Unassembled WGS sequence"/>
</dbReference>
<dbReference type="EMBL" id="KV417554">
    <property type="protein sequence ID" value="KZP20475.1"/>
    <property type="molecule type" value="Genomic_DNA"/>
</dbReference>
<name>A0A166J3R3_9AGAM</name>
<gene>
    <name evidence="2" type="ORF">FIBSPDRAFT_1044762</name>
</gene>
<evidence type="ECO:0000313" key="3">
    <source>
        <dbReference type="Proteomes" id="UP000076532"/>
    </source>
</evidence>
<dbReference type="GO" id="GO:0005525">
    <property type="term" value="F:GTP binding"/>
    <property type="evidence" value="ECO:0007669"/>
    <property type="project" value="InterPro"/>
</dbReference>
<accession>A0A166J3R3</accession>
<dbReference type="SUPFAM" id="SSF52540">
    <property type="entry name" value="P-loop containing nucleoside triphosphate hydrolases"/>
    <property type="match status" value="1"/>
</dbReference>
<protein>
    <recommendedName>
        <fullName evidence="1">G domain-containing protein</fullName>
    </recommendedName>
</protein>
<dbReference type="Gene3D" id="3.40.50.300">
    <property type="entry name" value="P-loop containing nucleotide triphosphate hydrolases"/>
    <property type="match status" value="1"/>
</dbReference>
<proteinExistence type="predicted"/>
<dbReference type="CDD" id="cd00882">
    <property type="entry name" value="Ras_like_GTPase"/>
    <property type="match status" value="1"/>
</dbReference>
<sequence length="273" mass="29877">MSKDQGMKGGTTANKTTNIIVCGQAGVGKSSLINMLAGGEKEVARTSNDIIGCTFKSEPYHITTPKNRKITLWDTAGLDEGPTGQVTTLAAMKNIRELTTQLADSTGLSLIIYMVRGRLVGSIRKNYLLFKAFCDGKVPFVIVVTGLDGESDRAGWWNRNEGHFREAGLLGDGHACIVSTKDRNNDKAYADSAREVFKLIEEKAYLRDPWMVDKKNWFIQTVINVMGVLLGSQSSKTLLEGLMANGVPEDEAHDAVKVFKGKYKIVEARSKSP</sequence>
<feature type="domain" description="G" evidence="1">
    <location>
        <begin position="19"/>
        <end position="116"/>
    </location>
</feature>
<dbReference type="Pfam" id="PF01926">
    <property type="entry name" value="MMR_HSR1"/>
    <property type="match status" value="1"/>
</dbReference>
<reference evidence="2 3" key="1">
    <citation type="journal article" date="2016" name="Mol. Biol. Evol.">
        <title>Comparative Genomics of Early-Diverging Mushroom-Forming Fungi Provides Insights into the Origins of Lignocellulose Decay Capabilities.</title>
        <authorList>
            <person name="Nagy L.G."/>
            <person name="Riley R."/>
            <person name="Tritt A."/>
            <person name="Adam C."/>
            <person name="Daum C."/>
            <person name="Floudas D."/>
            <person name="Sun H."/>
            <person name="Yadav J.S."/>
            <person name="Pangilinan J."/>
            <person name="Larsson K.H."/>
            <person name="Matsuura K."/>
            <person name="Barry K."/>
            <person name="Labutti K."/>
            <person name="Kuo R."/>
            <person name="Ohm R.A."/>
            <person name="Bhattacharya S.S."/>
            <person name="Shirouzu T."/>
            <person name="Yoshinaga Y."/>
            <person name="Martin F.M."/>
            <person name="Grigoriev I.V."/>
            <person name="Hibbett D.S."/>
        </authorList>
    </citation>
    <scope>NUCLEOTIDE SEQUENCE [LARGE SCALE GENOMIC DNA]</scope>
    <source>
        <strain evidence="2 3">CBS 109695</strain>
    </source>
</reference>
<dbReference type="InterPro" id="IPR006073">
    <property type="entry name" value="GTP-bd"/>
</dbReference>
<dbReference type="AlphaFoldDB" id="A0A166J3R3"/>
<organism evidence="2 3">
    <name type="scientific">Athelia psychrophila</name>
    <dbReference type="NCBI Taxonomy" id="1759441"/>
    <lineage>
        <taxon>Eukaryota</taxon>
        <taxon>Fungi</taxon>
        <taxon>Dikarya</taxon>
        <taxon>Basidiomycota</taxon>
        <taxon>Agaricomycotina</taxon>
        <taxon>Agaricomycetes</taxon>
        <taxon>Agaricomycetidae</taxon>
        <taxon>Atheliales</taxon>
        <taxon>Atheliaceae</taxon>
        <taxon>Athelia</taxon>
    </lineage>
</organism>
<keyword evidence="3" id="KW-1185">Reference proteome</keyword>
<evidence type="ECO:0000259" key="1">
    <source>
        <dbReference type="Pfam" id="PF01926"/>
    </source>
</evidence>
<evidence type="ECO:0000313" key="2">
    <source>
        <dbReference type="EMBL" id="KZP20475.1"/>
    </source>
</evidence>
<dbReference type="InterPro" id="IPR027417">
    <property type="entry name" value="P-loop_NTPase"/>
</dbReference>
<dbReference type="OrthoDB" id="8954335at2759"/>